<dbReference type="PANTHER" id="PTHR43158">
    <property type="entry name" value="SKFA PEPTIDE EXPORT ATP-BINDING PROTEIN SKFE"/>
    <property type="match status" value="1"/>
</dbReference>
<feature type="region of interest" description="Disordered" evidence="1">
    <location>
        <begin position="1109"/>
        <end position="1154"/>
    </location>
</feature>
<feature type="compositionally biased region" description="Low complexity" evidence="1">
    <location>
        <begin position="127"/>
        <end position="139"/>
    </location>
</feature>
<keyword evidence="2" id="KW-1133">Transmembrane helix</keyword>
<sequence>MFMYSLAEKIGSSVPIVGSYTRRKQEQEQLNRQHVLQQAVELELSKQHIASAVTILSDAFLDSTKHSTRRRSLSPDSDGGVPSSGTITPTAENSAGASRNNSGGGSGADSFGKRTLRSVRSNPLLKLLPSASSSLPSTPTHERSMSSLGGSSTPTSAELIPTQNYAFAPTLSSPSSSGSTAVGASLSSSHLADQYIQSVHFLLSALSPTQASQLPDISRRQMRMSLSQAIDRLDLASASLNTEQERSSFWSTRSQVSALDRLLRIGDTRAPGPSSVAPASYAYPTSMASSAPPNTFHGHQQHYVHGSLSSAYPHSPELQAQDPSVSASRGRAAELVTMPAHLALNMASQALSAIILCTHLALGVVIPVIWVMMRMAPTPRFIKASPTQAQGQYEGEAAGGLAGIQQTARSAVNQAIDLAKSPLGMYANAMVAKHAPNVHARASAVWSFAEEQLSANASAWQGHAGNCPNAMVTSPTQQFNPSQGPHTGRSVSSSSSSTLVGSPWPSVGSEGEGDSKYLTWPRQPLSPRLRAISAPSHGPAPPPVQGQSQSGVPFPATAANHHSGSTVTASPCESDLSPSTLQSSPRMPSEVSPVNKRRWSSLIGRNYISSNPSAPTRPPLPENMSMQRAPGGPTHPSRASSVSTSYTARVDTAGSKPTHVRQHSWAPQPSSYTSAVGSASSSTALARYEQNAPTTSRALTHSQSQLSGPSSSTLTHSSIPPTFPEVLSSLSVQTSRALSDPQSSYSLYNLIPGAPIRRSIRKNVSRSMRQTISWARTNGVLRAGVDAVCVGMEAALAGVEAWGDAEYERQEEGGEPGLVASQEGERPSPTTSTTEQTMAGRAADYNALAVDVPDLNFSFDPNGPLTLLDCNLQLDRGSRCLLIGANGAGKSTLLRIMAGKRLASKSNIRVFGRDVFRDAPRGVTYLGTEWAMNPVVRSDIVVSHFLDSVGGYRHKERRDHLLDILDVDLDWRMHAISDGERRRVQLCMGLMEPWDLLLLDEVTVDLDVQVRADLLNFLTEETIKRKATIIYATHIFDGLQSFPTHVVHMRLGTTVNPKALSWPPNESNAEDYPKTSQQPTSADGLIERDLSPLLTVALAWLREDRRIRQEKEKEASSATDAHALSQSRKRGARVGQETTDSETFFSKYDYSAGR</sequence>
<reference evidence="3" key="1">
    <citation type="submission" date="2016-04" db="EMBL/GenBank/DDBJ databases">
        <authorList>
            <person name="Nguyen H.D."/>
            <person name="Samba Siva P."/>
            <person name="Cullis J."/>
            <person name="Levesque C.A."/>
            <person name="Hambleton S."/>
        </authorList>
    </citation>
    <scope>NUCLEOTIDE SEQUENCE</scope>
    <source>
        <strain evidence="3">DAOMC 236416</strain>
    </source>
</reference>
<evidence type="ECO:0000256" key="1">
    <source>
        <dbReference type="SAM" id="MobiDB-lite"/>
    </source>
</evidence>
<feature type="compositionally biased region" description="Polar residues" evidence="1">
    <location>
        <begin position="471"/>
        <end position="485"/>
    </location>
</feature>
<dbReference type="SMART" id="SM00382">
    <property type="entry name" value="AAA"/>
    <property type="match status" value="1"/>
</dbReference>
<dbReference type="PANTHER" id="PTHR43158:SF2">
    <property type="entry name" value="SKFA PEPTIDE EXPORT ATP-BINDING PROTEIN SKFE"/>
    <property type="match status" value="1"/>
</dbReference>
<dbReference type="InterPro" id="IPR003593">
    <property type="entry name" value="AAA+_ATPase"/>
</dbReference>
<dbReference type="InterPro" id="IPR027417">
    <property type="entry name" value="P-loop_NTPase"/>
</dbReference>
<feature type="compositionally biased region" description="Low complexity" evidence="1">
    <location>
        <begin position="702"/>
        <end position="719"/>
    </location>
</feature>
<dbReference type="Gene3D" id="3.40.50.300">
    <property type="entry name" value="P-loop containing nucleotide triphosphate hydrolases"/>
    <property type="match status" value="1"/>
</dbReference>
<feature type="region of interest" description="Disordered" evidence="1">
    <location>
        <begin position="807"/>
        <end position="837"/>
    </location>
</feature>
<accession>A0A177TQB7</accession>
<feature type="compositionally biased region" description="Polar residues" evidence="1">
    <location>
        <begin position="828"/>
        <end position="837"/>
    </location>
</feature>
<organism evidence="3 4">
    <name type="scientific">Tilletia indica</name>
    <dbReference type="NCBI Taxonomy" id="43049"/>
    <lineage>
        <taxon>Eukaryota</taxon>
        <taxon>Fungi</taxon>
        <taxon>Dikarya</taxon>
        <taxon>Basidiomycota</taxon>
        <taxon>Ustilaginomycotina</taxon>
        <taxon>Exobasidiomycetes</taxon>
        <taxon>Tilletiales</taxon>
        <taxon>Tilletiaceae</taxon>
        <taxon>Tilletia</taxon>
    </lineage>
</organism>
<proteinExistence type="predicted"/>
<evidence type="ECO:0000313" key="3">
    <source>
        <dbReference type="EMBL" id="KAE8260814.1"/>
    </source>
</evidence>
<dbReference type="CDD" id="cd00267">
    <property type="entry name" value="ABC_ATPase"/>
    <property type="match status" value="1"/>
</dbReference>
<feature type="region of interest" description="Disordered" evidence="1">
    <location>
        <begin position="466"/>
        <end position="719"/>
    </location>
</feature>
<name>A0A177TQB7_9BASI</name>
<feature type="compositionally biased region" description="Polar residues" evidence="1">
    <location>
        <begin position="560"/>
        <end position="586"/>
    </location>
</feature>
<feature type="compositionally biased region" description="Low complexity" evidence="1">
    <location>
        <begin position="74"/>
        <end position="85"/>
    </location>
</feature>
<dbReference type="PROSITE" id="PS50893">
    <property type="entry name" value="ABC_TRANSPORTER_2"/>
    <property type="match status" value="1"/>
</dbReference>
<dbReference type="Pfam" id="PF00005">
    <property type="entry name" value="ABC_tran"/>
    <property type="match status" value="1"/>
</dbReference>
<dbReference type="Proteomes" id="UP000077521">
    <property type="component" value="Unassembled WGS sequence"/>
</dbReference>
<gene>
    <name evidence="3" type="ORF">A4X13_0g121</name>
</gene>
<keyword evidence="2" id="KW-0812">Transmembrane</keyword>
<dbReference type="InterPro" id="IPR003439">
    <property type="entry name" value="ABC_transporter-like_ATP-bd"/>
</dbReference>
<feature type="compositionally biased region" description="Polar residues" evidence="1">
    <location>
        <begin position="145"/>
        <end position="157"/>
    </location>
</feature>
<comment type="caution">
    <text evidence="3">The sequence shown here is derived from an EMBL/GenBank/DDBJ whole genome shotgun (WGS) entry which is preliminary data.</text>
</comment>
<dbReference type="GO" id="GO:0016887">
    <property type="term" value="F:ATP hydrolysis activity"/>
    <property type="evidence" value="ECO:0007669"/>
    <property type="project" value="InterPro"/>
</dbReference>
<feature type="compositionally biased region" description="Polar residues" evidence="1">
    <location>
        <begin position="691"/>
        <end position="701"/>
    </location>
</feature>
<dbReference type="EMBL" id="LWDF02000003">
    <property type="protein sequence ID" value="KAE8260814.1"/>
    <property type="molecule type" value="Genomic_DNA"/>
</dbReference>
<protein>
    <submittedName>
        <fullName evidence="3">Uncharacterized protein</fullName>
    </submittedName>
</protein>
<dbReference type="AlphaFoldDB" id="A0A177TQB7"/>
<feature type="transmembrane region" description="Helical" evidence="2">
    <location>
        <begin position="350"/>
        <end position="373"/>
    </location>
</feature>
<feature type="region of interest" description="Disordered" evidence="1">
    <location>
        <begin position="127"/>
        <end position="157"/>
    </location>
</feature>
<dbReference type="FunFam" id="3.40.50.300:FF:001332">
    <property type="entry name" value="Similar to ABC transporter"/>
    <property type="match status" value="1"/>
</dbReference>
<feature type="region of interest" description="Disordered" evidence="1">
    <location>
        <begin position="1057"/>
        <end position="1084"/>
    </location>
</feature>
<keyword evidence="4" id="KW-1185">Reference proteome</keyword>
<keyword evidence="2" id="KW-0472">Membrane</keyword>
<evidence type="ECO:0000256" key="2">
    <source>
        <dbReference type="SAM" id="Phobius"/>
    </source>
</evidence>
<evidence type="ECO:0000313" key="4">
    <source>
        <dbReference type="Proteomes" id="UP000077521"/>
    </source>
</evidence>
<reference evidence="3" key="2">
    <citation type="journal article" date="2019" name="IMA Fungus">
        <title>Genome sequencing and comparison of five Tilletia species to identify candidate genes for the detection of regulated species infecting wheat.</title>
        <authorList>
            <person name="Nguyen H.D.T."/>
            <person name="Sultana T."/>
            <person name="Kesanakurti P."/>
            <person name="Hambleton S."/>
        </authorList>
    </citation>
    <scope>NUCLEOTIDE SEQUENCE</scope>
    <source>
        <strain evidence="3">DAOMC 236416</strain>
    </source>
</reference>
<feature type="region of interest" description="Disordered" evidence="1">
    <location>
        <begin position="64"/>
        <end position="113"/>
    </location>
</feature>
<dbReference type="GO" id="GO:0005524">
    <property type="term" value="F:ATP binding"/>
    <property type="evidence" value="ECO:0007669"/>
    <property type="project" value="InterPro"/>
</dbReference>
<feature type="compositionally biased region" description="Low complexity" evidence="1">
    <location>
        <begin position="670"/>
        <end position="686"/>
    </location>
</feature>
<feature type="compositionally biased region" description="Polar residues" evidence="1">
    <location>
        <begin position="637"/>
        <end position="647"/>
    </location>
</feature>
<dbReference type="SUPFAM" id="SSF52540">
    <property type="entry name" value="P-loop containing nucleoside triphosphate hydrolases"/>
    <property type="match status" value="1"/>
</dbReference>